<keyword evidence="2" id="KW-0812">Transmembrane</keyword>
<organism evidence="3 4">
    <name type="scientific">Methanosphaera stadtmanae</name>
    <dbReference type="NCBI Taxonomy" id="2317"/>
    <lineage>
        <taxon>Archaea</taxon>
        <taxon>Methanobacteriati</taxon>
        <taxon>Methanobacteriota</taxon>
        <taxon>Methanomada group</taxon>
        <taxon>Methanobacteria</taxon>
        <taxon>Methanobacteriales</taxon>
        <taxon>Methanobacteriaceae</taxon>
        <taxon>Methanosphaera</taxon>
    </lineage>
</organism>
<dbReference type="Proteomes" id="UP000248557">
    <property type="component" value="Unassembled WGS sequence"/>
</dbReference>
<sequence>MNIYRNICTFNMENEEVFYKKLHETILNYYKTNHTDYLLNLTSPNMEFYRILLKSKSKFEVDALYKINDLKLENEKLSREVNKLTKLLKEEKNLKNKEIKQNKKIRHKLDEVLNSNSWKLMNGFRMIGLYKSVALVIFILLLIISIMIILIIKY</sequence>
<protein>
    <submittedName>
        <fullName evidence="3">Uncharacterized protein</fullName>
    </submittedName>
</protein>
<comment type="caution">
    <text evidence="3">The sequence shown here is derived from an EMBL/GenBank/DDBJ whole genome shotgun (WGS) entry which is preliminary data.</text>
</comment>
<reference evidence="3 4" key="1">
    <citation type="submission" date="2017-05" db="EMBL/GenBank/DDBJ databases">
        <title>Host range expansion of the Methanosphaera genus to humans and monogastric animals involves recent and extensive reduction in genome content.</title>
        <authorList>
            <person name="Hoedt E.C."/>
            <person name="Volmer J.G."/>
            <person name="Parks D.H."/>
            <person name="Rosewarne C.P."/>
            <person name="Denman S.E."/>
            <person name="Mcsweeney C.S."/>
            <person name="O Cuiv P."/>
            <person name="Hugenholtz P."/>
            <person name="Tyson G.W."/>
            <person name="Morrison M."/>
        </authorList>
    </citation>
    <scope>NUCLEOTIDE SEQUENCE [LARGE SCALE GENOMIC DNA]</scope>
    <source>
        <strain evidence="3 4">PA5</strain>
    </source>
</reference>
<keyword evidence="2" id="KW-0472">Membrane</keyword>
<feature type="coiled-coil region" evidence="1">
    <location>
        <begin position="67"/>
        <end position="101"/>
    </location>
</feature>
<proteinExistence type="predicted"/>
<evidence type="ECO:0000256" key="2">
    <source>
        <dbReference type="SAM" id="Phobius"/>
    </source>
</evidence>
<keyword evidence="1" id="KW-0175">Coiled coil</keyword>
<evidence type="ECO:0000313" key="4">
    <source>
        <dbReference type="Proteomes" id="UP000248557"/>
    </source>
</evidence>
<feature type="transmembrane region" description="Helical" evidence="2">
    <location>
        <begin position="129"/>
        <end position="152"/>
    </location>
</feature>
<dbReference type="AlphaFoldDB" id="A0A328QAH3"/>
<keyword evidence="2" id="KW-1133">Transmembrane helix</keyword>
<name>A0A328QAH3_9EURY</name>
<evidence type="ECO:0000313" key="3">
    <source>
        <dbReference type="EMBL" id="RAP03648.1"/>
    </source>
</evidence>
<dbReference type="EMBL" id="NGJK01000014">
    <property type="protein sequence ID" value="RAP03648.1"/>
    <property type="molecule type" value="Genomic_DNA"/>
</dbReference>
<accession>A0A328QAH3</accession>
<evidence type="ECO:0000256" key="1">
    <source>
        <dbReference type="SAM" id="Coils"/>
    </source>
</evidence>
<gene>
    <name evidence="3" type="ORF">CA615_01095</name>
</gene>